<dbReference type="InterPro" id="IPR001647">
    <property type="entry name" value="HTH_TetR"/>
</dbReference>
<keyword evidence="3 5" id="KW-0238">DNA-binding</keyword>
<dbReference type="Pfam" id="PF02909">
    <property type="entry name" value="TetR_C_1"/>
    <property type="match status" value="1"/>
</dbReference>
<sequence>MATEADPRPRTPLSRERVLRAAVALADEHGLRALTMRRLAEELGAEAMSLYYHVAKKEDVLDGIVDAVAEEINEAVAGLRPPEGWKPAVRQRILTAREVFLRHRWAPGLFETRSSTSLAVLRYYDALVGLMRDGGFSYDLVHHSLHALGSRALGFSQELFDPSESADAPPDALAELAGQLPNLVGMLSEIAHDDPDSTLGWCDDQEEFEFGLDIILDGLDRLRGRDPGSVAQQVERS</sequence>
<evidence type="ECO:0000256" key="5">
    <source>
        <dbReference type="PROSITE-ProRule" id="PRU00335"/>
    </source>
</evidence>
<dbReference type="InterPro" id="IPR036271">
    <property type="entry name" value="Tet_transcr_reg_TetR-rel_C_sf"/>
</dbReference>
<feature type="domain" description="HTH tetR-type" evidence="6">
    <location>
        <begin position="12"/>
        <end position="72"/>
    </location>
</feature>
<dbReference type="Gene3D" id="1.10.357.10">
    <property type="entry name" value="Tetracycline Repressor, domain 2"/>
    <property type="match status" value="1"/>
</dbReference>
<dbReference type="PROSITE" id="PS50977">
    <property type="entry name" value="HTH_TETR_2"/>
    <property type="match status" value="1"/>
</dbReference>
<name>A0ABU5RG87_9PSEU</name>
<keyword evidence="2" id="KW-0805">Transcription regulation</keyword>
<organism evidence="7 8">
    <name type="scientific">Amycolatopsis heterodermiae</name>
    <dbReference type="NCBI Taxonomy" id="3110235"/>
    <lineage>
        <taxon>Bacteria</taxon>
        <taxon>Bacillati</taxon>
        <taxon>Actinomycetota</taxon>
        <taxon>Actinomycetes</taxon>
        <taxon>Pseudonocardiales</taxon>
        <taxon>Pseudonocardiaceae</taxon>
        <taxon>Amycolatopsis</taxon>
    </lineage>
</organism>
<dbReference type="PRINTS" id="PR00455">
    <property type="entry name" value="HTHTETR"/>
</dbReference>
<dbReference type="InterPro" id="IPR050109">
    <property type="entry name" value="HTH-type_TetR-like_transc_reg"/>
</dbReference>
<dbReference type="EMBL" id="JAYFSI010000012">
    <property type="protein sequence ID" value="MEA5365296.1"/>
    <property type="molecule type" value="Genomic_DNA"/>
</dbReference>
<evidence type="ECO:0000256" key="1">
    <source>
        <dbReference type="ARBA" id="ARBA00022491"/>
    </source>
</evidence>
<dbReference type="PRINTS" id="PR00400">
    <property type="entry name" value="TETREPRESSOR"/>
</dbReference>
<dbReference type="RefSeq" id="WP_323333720.1">
    <property type="nucleotide sequence ID" value="NZ_JAYFSI010000012.1"/>
</dbReference>
<comment type="caution">
    <text evidence="7">The sequence shown here is derived from an EMBL/GenBank/DDBJ whole genome shotgun (WGS) entry which is preliminary data.</text>
</comment>
<evidence type="ECO:0000256" key="4">
    <source>
        <dbReference type="ARBA" id="ARBA00023163"/>
    </source>
</evidence>
<keyword evidence="4" id="KW-0804">Transcription</keyword>
<evidence type="ECO:0000256" key="2">
    <source>
        <dbReference type="ARBA" id="ARBA00023015"/>
    </source>
</evidence>
<dbReference type="PANTHER" id="PTHR30055">
    <property type="entry name" value="HTH-TYPE TRANSCRIPTIONAL REGULATOR RUTR"/>
    <property type="match status" value="1"/>
</dbReference>
<dbReference type="SUPFAM" id="SSF46689">
    <property type="entry name" value="Homeodomain-like"/>
    <property type="match status" value="1"/>
</dbReference>
<evidence type="ECO:0000313" key="8">
    <source>
        <dbReference type="Proteomes" id="UP001304298"/>
    </source>
</evidence>
<keyword evidence="1" id="KW-0678">Repressor</keyword>
<evidence type="ECO:0000259" key="6">
    <source>
        <dbReference type="PROSITE" id="PS50977"/>
    </source>
</evidence>
<dbReference type="InterPro" id="IPR003012">
    <property type="entry name" value="Tet_transcr_reg_TetR"/>
</dbReference>
<accession>A0ABU5RG87</accession>
<dbReference type="Gene3D" id="1.10.10.60">
    <property type="entry name" value="Homeodomain-like"/>
    <property type="match status" value="1"/>
</dbReference>
<evidence type="ECO:0000256" key="3">
    <source>
        <dbReference type="ARBA" id="ARBA00023125"/>
    </source>
</evidence>
<gene>
    <name evidence="7" type="ORF">VA596_37610</name>
</gene>
<protein>
    <submittedName>
        <fullName evidence="7">TetR/AcrR family transcriptional regulator C-terminal domain-containing protein</fullName>
    </submittedName>
</protein>
<dbReference type="Pfam" id="PF00440">
    <property type="entry name" value="TetR_N"/>
    <property type="match status" value="1"/>
</dbReference>
<reference evidence="7 8" key="1">
    <citation type="submission" date="2023-12" db="EMBL/GenBank/DDBJ databases">
        <title>Amycolatopsis sp. V23-08.</title>
        <authorList>
            <person name="Somphong A."/>
        </authorList>
    </citation>
    <scope>NUCLEOTIDE SEQUENCE [LARGE SCALE GENOMIC DNA]</scope>
    <source>
        <strain evidence="7 8">V23-08</strain>
    </source>
</reference>
<dbReference type="PANTHER" id="PTHR30055:SF151">
    <property type="entry name" value="TRANSCRIPTIONAL REGULATORY PROTEIN"/>
    <property type="match status" value="1"/>
</dbReference>
<dbReference type="SUPFAM" id="SSF48498">
    <property type="entry name" value="Tetracyclin repressor-like, C-terminal domain"/>
    <property type="match status" value="1"/>
</dbReference>
<dbReference type="InterPro" id="IPR009057">
    <property type="entry name" value="Homeodomain-like_sf"/>
</dbReference>
<keyword evidence="8" id="KW-1185">Reference proteome</keyword>
<dbReference type="InterPro" id="IPR004111">
    <property type="entry name" value="Repressor_TetR_C"/>
</dbReference>
<evidence type="ECO:0000313" key="7">
    <source>
        <dbReference type="EMBL" id="MEA5365296.1"/>
    </source>
</evidence>
<dbReference type="Proteomes" id="UP001304298">
    <property type="component" value="Unassembled WGS sequence"/>
</dbReference>
<feature type="DNA-binding region" description="H-T-H motif" evidence="5">
    <location>
        <begin position="35"/>
        <end position="54"/>
    </location>
</feature>
<proteinExistence type="predicted"/>